<dbReference type="AlphaFoldDB" id="A0A388TA14"/>
<proteinExistence type="predicted"/>
<evidence type="ECO:0000313" key="3">
    <source>
        <dbReference type="Proteomes" id="UP000269352"/>
    </source>
</evidence>
<comment type="caution">
    <text evidence="2">The sequence shown here is derived from an EMBL/GenBank/DDBJ whole genome shotgun (WGS) entry which is preliminary data.</text>
</comment>
<reference evidence="2 3" key="1">
    <citation type="journal article" date="2019" name="ISME J.">
        <title>Genome analyses of uncultured TG2/ZB3 bacteria in 'Margulisbacteria' specifically attached to ectosymbiotic spirochetes of protists in the termite gut.</title>
        <authorList>
            <person name="Utami Y.D."/>
            <person name="Kuwahara H."/>
            <person name="Igai K."/>
            <person name="Murakami T."/>
            <person name="Sugaya K."/>
            <person name="Morikawa T."/>
            <person name="Nagura Y."/>
            <person name="Yuki M."/>
            <person name="Deevong P."/>
            <person name="Inoue T."/>
            <person name="Kihara K."/>
            <person name="Lo N."/>
            <person name="Yamada A."/>
            <person name="Ohkuma M."/>
            <person name="Hongoh Y."/>
        </authorList>
    </citation>
    <scope>NUCLEOTIDE SEQUENCE [LARGE SCALE GENOMIC DNA]</scope>
    <source>
        <strain evidence="2">NkOx7-01</strain>
    </source>
</reference>
<feature type="region of interest" description="Disordered" evidence="1">
    <location>
        <begin position="393"/>
        <end position="416"/>
    </location>
</feature>
<dbReference type="Proteomes" id="UP000269352">
    <property type="component" value="Unassembled WGS sequence"/>
</dbReference>
<keyword evidence="3" id="KW-1185">Reference proteome</keyword>
<dbReference type="EMBL" id="BGZN01000005">
    <property type="protein sequence ID" value="GBR73047.1"/>
    <property type="molecule type" value="Genomic_DNA"/>
</dbReference>
<accession>A0A388TA14</accession>
<sequence length="683" mass="80468">MYRKIIIEKENVAVGAQWQPDAPLKRREYWPPESTLYALREYVQAGNTNLLSRYSDKEFDIDGKEKTIMHKELYKKCSGFLESYENRSKDYQERYKDEYIDMLNLWNTLEGNKGEDWPPEKTLYALREYVQAGNTNVLSQNRDKEFSYTDIDGKEKTIAHGKLRNKCDSFLKNYEKSSKDYQERYKDIYVDMLNLWNNLRGNKGESWPSKRTLYVLREYIQAGNAKIPLQHSNKNFSYTDIDSKEKTITHGKLYEKCTTFLIGYRKYSKDYQEKYKKDEYVYIDMLNLWNTLEGNKGEDWPPEKTLYALREYLQAGNTNRPLKSSDKEFSYTDIDDKEKTLTHKELYGKCYTFLRNYKKNNSKDYQERYKEIYIDMLNLWNSLKSKKRLEQNSNARAAYPHAKKSKNSRHLGSAKYTGQKRVLLSHEPRRIINYANPLSVGTAILNGRFEKDRTNIANPRGLDTDTTPKHDLQYPSERSFTDQEAVETTVYADIRDLLRCVESKTNFHKTPSRRKTPRDPEIHNAVPKLHKITEAEDLILKLSEKTGKEDSDLLLAAYEVSAAEPYNIEKAKALMDILKDLKIKYDEDLRVAYWLVFNAKYKDISNCLNELLDAADSKSERYSLIKETAHRLDVLKMCDRYHITRDTGDYFSRSVRFIRINLLKLLPELQQTIASEAEKLIND</sequence>
<evidence type="ECO:0000256" key="1">
    <source>
        <dbReference type="SAM" id="MobiDB-lite"/>
    </source>
</evidence>
<gene>
    <name evidence="2" type="ORF">NO1_0501</name>
</gene>
<evidence type="ECO:0000313" key="2">
    <source>
        <dbReference type="EMBL" id="GBR73047.1"/>
    </source>
</evidence>
<protein>
    <submittedName>
        <fullName evidence="2">Uncharacterized protein</fullName>
    </submittedName>
</protein>
<organism evidence="2 3">
    <name type="scientific">Termititenax aidoneus</name>
    <dbReference type="NCBI Taxonomy" id="2218524"/>
    <lineage>
        <taxon>Bacteria</taxon>
        <taxon>Bacillati</taxon>
        <taxon>Candidatus Margulisiibacteriota</taxon>
        <taxon>Candidatus Termititenacia</taxon>
        <taxon>Candidatus Termititenacales</taxon>
        <taxon>Candidatus Termititenacaceae</taxon>
        <taxon>Candidatus Termititenax</taxon>
    </lineage>
</organism>
<name>A0A388TA14_TERA1</name>